<proteinExistence type="predicted"/>
<evidence type="ECO:0000313" key="2">
    <source>
        <dbReference type="Proteomes" id="UP000886998"/>
    </source>
</evidence>
<sequence>MQAVDWKNPEPIPKTMYETDFINKRDVAKQWSRIVKNTQGKQDKTNYKLDGKCFPCYQKNLSPSEDRKQIHVHNSVSAPLVTGKILEASREPKWVSKLENINPNLFRRDDYAASTNKRIHQAANVVLSASDKQPLSETRESFQKTQDLLPDAKAAEQKAMNAVPRKAKSSADFVSPKVGEFPFTKEPFLLSTDLHNIITGDAYLGYCPYMKSVTASDFHPIIESDECEVTAMKARIPKSPPWPQFRKTRSQLADLHCPKREGIHKFMDDEDRSLQKNNTYKR</sequence>
<dbReference type="EMBL" id="BMAV01023115">
    <property type="protein sequence ID" value="GFY78638.1"/>
    <property type="molecule type" value="Genomic_DNA"/>
</dbReference>
<accession>A0A8X6YUI9</accession>
<dbReference type="AlphaFoldDB" id="A0A8X6YUI9"/>
<dbReference type="Proteomes" id="UP000886998">
    <property type="component" value="Unassembled WGS sequence"/>
</dbReference>
<comment type="caution">
    <text evidence="1">The sequence shown here is derived from an EMBL/GenBank/DDBJ whole genome shotgun (WGS) entry which is preliminary data.</text>
</comment>
<keyword evidence="2" id="KW-1185">Reference proteome</keyword>
<protein>
    <submittedName>
        <fullName evidence="1">Uncharacterized protein</fullName>
    </submittedName>
</protein>
<reference evidence="1" key="1">
    <citation type="submission" date="2020-08" db="EMBL/GenBank/DDBJ databases">
        <title>Multicomponent nature underlies the extraordinary mechanical properties of spider dragline silk.</title>
        <authorList>
            <person name="Kono N."/>
            <person name="Nakamura H."/>
            <person name="Mori M."/>
            <person name="Yoshida Y."/>
            <person name="Ohtoshi R."/>
            <person name="Malay A.D."/>
            <person name="Moran D.A.P."/>
            <person name="Tomita M."/>
            <person name="Numata K."/>
            <person name="Arakawa K."/>
        </authorList>
    </citation>
    <scope>NUCLEOTIDE SEQUENCE</scope>
</reference>
<gene>
    <name evidence="1" type="primary">AVEN_60230_1</name>
    <name evidence="1" type="ORF">TNIN_229031</name>
</gene>
<organism evidence="1 2">
    <name type="scientific">Trichonephila inaurata madagascariensis</name>
    <dbReference type="NCBI Taxonomy" id="2747483"/>
    <lineage>
        <taxon>Eukaryota</taxon>
        <taxon>Metazoa</taxon>
        <taxon>Ecdysozoa</taxon>
        <taxon>Arthropoda</taxon>
        <taxon>Chelicerata</taxon>
        <taxon>Arachnida</taxon>
        <taxon>Araneae</taxon>
        <taxon>Araneomorphae</taxon>
        <taxon>Entelegynae</taxon>
        <taxon>Araneoidea</taxon>
        <taxon>Nephilidae</taxon>
        <taxon>Trichonephila</taxon>
        <taxon>Trichonephila inaurata</taxon>
    </lineage>
</organism>
<dbReference type="OrthoDB" id="6428357at2759"/>
<name>A0A8X6YUI9_9ARAC</name>
<evidence type="ECO:0000313" key="1">
    <source>
        <dbReference type="EMBL" id="GFY78638.1"/>
    </source>
</evidence>